<proteinExistence type="predicted"/>
<dbReference type="InterPro" id="IPR003736">
    <property type="entry name" value="PAAI_dom"/>
</dbReference>
<dbReference type="InterPro" id="IPR029069">
    <property type="entry name" value="HotDog_dom_sf"/>
</dbReference>
<dbReference type="SUPFAM" id="SSF54637">
    <property type="entry name" value="Thioesterase/thiol ester dehydrase-isomerase"/>
    <property type="match status" value="1"/>
</dbReference>
<evidence type="ECO:0000313" key="3">
    <source>
        <dbReference type="EMBL" id="REA56903.1"/>
    </source>
</evidence>
<dbReference type="RefSeq" id="WP_115833822.1">
    <property type="nucleotide sequence ID" value="NZ_QNUL01000033.1"/>
</dbReference>
<dbReference type="OrthoDB" id="328435at2"/>
<dbReference type="Proteomes" id="UP000256373">
    <property type="component" value="Unassembled WGS sequence"/>
</dbReference>
<comment type="caution">
    <text evidence="3">The sequence shown here is derived from an EMBL/GenBank/DDBJ whole genome shotgun (WGS) entry which is preliminary data.</text>
</comment>
<name>A0A3D8Y3W5_9BACT</name>
<evidence type="ECO:0000259" key="2">
    <source>
        <dbReference type="Pfam" id="PF03061"/>
    </source>
</evidence>
<feature type="domain" description="Thioesterase" evidence="2">
    <location>
        <begin position="75"/>
        <end position="150"/>
    </location>
</feature>
<dbReference type="Pfam" id="PF03061">
    <property type="entry name" value="4HBT"/>
    <property type="match status" value="1"/>
</dbReference>
<dbReference type="EMBL" id="QNUL01000033">
    <property type="protein sequence ID" value="REA56903.1"/>
    <property type="molecule type" value="Genomic_DNA"/>
</dbReference>
<organism evidence="3 4">
    <name type="scientific">Dyadobacter luteus</name>
    <dbReference type="NCBI Taxonomy" id="2259619"/>
    <lineage>
        <taxon>Bacteria</taxon>
        <taxon>Pseudomonadati</taxon>
        <taxon>Bacteroidota</taxon>
        <taxon>Cytophagia</taxon>
        <taxon>Cytophagales</taxon>
        <taxon>Spirosomataceae</taxon>
        <taxon>Dyadobacter</taxon>
    </lineage>
</organism>
<keyword evidence="4" id="KW-1185">Reference proteome</keyword>
<dbReference type="PANTHER" id="PTHR43240:SF1">
    <property type="entry name" value="BLR5584 PROTEIN"/>
    <property type="match status" value="1"/>
</dbReference>
<evidence type="ECO:0000313" key="4">
    <source>
        <dbReference type="Proteomes" id="UP000256373"/>
    </source>
</evidence>
<dbReference type="InterPro" id="IPR006683">
    <property type="entry name" value="Thioestr_dom"/>
</dbReference>
<evidence type="ECO:0000256" key="1">
    <source>
        <dbReference type="ARBA" id="ARBA00022801"/>
    </source>
</evidence>
<dbReference type="GO" id="GO:0061522">
    <property type="term" value="F:1,4-dihydroxy-2-naphthoyl-CoA thioesterase activity"/>
    <property type="evidence" value="ECO:0007669"/>
    <property type="project" value="TreeGrafter"/>
</dbReference>
<gene>
    <name evidence="3" type="ORF">DSL64_25685</name>
</gene>
<dbReference type="GO" id="GO:0005829">
    <property type="term" value="C:cytosol"/>
    <property type="evidence" value="ECO:0007669"/>
    <property type="project" value="TreeGrafter"/>
</dbReference>
<dbReference type="PANTHER" id="PTHR43240">
    <property type="entry name" value="1,4-DIHYDROXY-2-NAPHTHOYL-COA THIOESTERASE 1"/>
    <property type="match status" value="1"/>
</dbReference>
<dbReference type="Gene3D" id="3.10.129.10">
    <property type="entry name" value="Hotdog Thioesterase"/>
    <property type="match status" value="1"/>
</dbReference>
<dbReference type="AlphaFoldDB" id="A0A3D8Y3W5"/>
<dbReference type="NCBIfam" id="TIGR00369">
    <property type="entry name" value="unchar_dom_1"/>
    <property type="match status" value="1"/>
</dbReference>
<accession>A0A3D8Y3W5</accession>
<protein>
    <submittedName>
        <fullName evidence="3">Aromatic compound degradation protein PaaI</fullName>
    </submittedName>
</protein>
<keyword evidence="1" id="KW-0378">Hydrolase</keyword>
<dbReference type="CDD" id="cd03443">
    <property type="entry name" value="PaaI_thioesterase"/>
    <property type="match status" value="1"/>
</dbReference>
<sequence length="166" mass="17895">MSEQIRERNIVWEDPLKGASEALQLSGLEYFDKIKAGELPLPPLLTALDFHAEQVEKGRAVFSFVPQEFHYNAIGTVHGGVISAILDTAMGCTLHSMLPAGTGYTTLELKVNFLKAVTIRSGELKAVGKAIHTGSRTALVEAQLVDENGTIYAHGVSTCLLMTLGQ</sequence>
<reference evidence="3 4" key="1">
    <citation type="submission" date="2018-07" db="EMBL/GenBank/DDBJ databases">
        <title>Dyadobacter roseus sp. nov., isolated from rose rhizosphere soil.</title>
        <authorList>
            <person name="Chen L."/>
        </authorList>
    </citation>
    <scope>NUCLEOTIDE SEQUENCE [LARGE SCALE GENOMIC DNA]</scope>
    <source>
        <strain evidence="3 4">RS19</strain>
    </source>
</reference>